<sequence>MKKALINDWYYVNGGAEKVIHSLNQIWDDFDHFALIDFLNENDRTFILNGKNAKTSFIQKLPTIKSNHRKFLQLFPVAIKQFNLKEYELIVSSSSSIAKGVRTTKNQLHICYCHSPMRYAWDLQEQYLDDAGLKGLKRVYAKFVLNKIKKWDIANSQNVSFFIANSKCIAQRIKAIYNRESTVIYPPVDVEFFSLETQKEAYYFTASRMVSYKKIQLIVETFNELPHLKLIVAGDGPEFKKIQKIAKSNIQLIGFVDAILLKKYMQKAKGFVFAAEEDFGIIPVEAQACGTPVIAFGKGGALETVLENISGVFFKAQNIKSLTKALLHFETLQFNPNAIRTHALQFSKERFERQIKFFVEEKYNEHYNQKAIELLKK</sequence>
<dbReference type="RefSeq" id="WP_342692601.1">
    <property type="nucleotide sequence ID" value="NZ_JBCGDP010000015.1"/>
</dbReference>
<evidence type="ECO:0000313" key="2">
    <source>
        <dbReference type="EMBL" id="MEM0577728.1"/>
    </source>
</evidence>
<dbReference type="Proteomes" id="UP001468798">
    <property type="component" value="Unassembled WGS sequence"/>
</dbReference>
<keyword evidence="3" id="KW-1185">Reference proteome</keyword>
<dbReference type="GO" id="GO:0016757">
    <property type="term" value="F:glycosyltransferase activity"/>
    <property type="evidence" value="ECO:0007669"/>
    <property type="project" value="UniProtKB-KW"/>
</dbReference>
<dbReference type="Gene3D" id="3.40.50.2000">
    <property type="entry name" value="Glycogen Phosphorylase B"/>
    <property type="match status" value="1"/>
</dbReference>
<keyword evidence="2" id="KW-0808">Transferase</keyword>
<feature type="domain" description="Glycosyl transferase family 1" evidence="1">
    <location>
        <begin position="195"/>
        <end position="333"/>
    </location>
</feature>
<dbReference type="EMBL" id="JBCGDP010000015">
    <property type="protein sequence ID" value="MEM0577728.1"/>
    <property type="molecule type" value="Genomic_DNA"/>
</dbReference>
<dbReference type="InterPro" id="IPR050194">
    <property type="entry name" value="Glycosyltransferase_grp1"/>
</dbReference>
<proteinExistence type="predicted"/>
<evidence type="ECO:0000259" key="1">
    <source>
        <dbReference type="Pfam" id="PF00534"/>
    </source>
</evidence>
<dbReference type="InterPro" id="IPR001296">
    <property type="entry name" value="Glyco_trans_1"/>
</dbReference>
<accession>A0ABU9NSS4</accession>
<comment type="caution">
    <text evidence="2">The sequence shown here is derived from an EMBL/GenBank/DDBJ whole genome shotgun (WGS) entry which is preliminary data.</text>
</comment>
<dbReference type="Pfam" id="PF00534">
    <property type="entry name" value="Glycos_transf_1"/>
    <property type="match status" value="1"/>
</dbReference>
<evidence type="ECO:0000313" key="3">
    <source>
        <dbReference type="Proteomes" id="UP001468798"/>
    </source>
</evidence>
<organism evidence="2 3">
    <name type="scientific">Flavobacterium polysaccharolyticum</name>
    <dbReference type="NCBI Taxonomy" id="3133148"/>
    <lineage>
        <taxon>Bacteria</taxon>
        <taxon>Pseudomonadati</taxon>
        <taxon>Bacteroidota</taxon>
        <taxon>Flavobacteriia</taxon>
        <taxon>Flavobacteriales</taxon>
        <taxon>Flavobacteriaceae</taxon>
        <taxon>Flavobacterium</taxon>
    </lineage>
</organism>
<reference evidence="2 3" key="1">
    <citation type="submission" date="2024-03" db="EMBL/GenBank/DDBJ databases">
        <title>Two novel species of the genus Flavobacterium exhibiting potentially degradation of complex polysaccharides.</title>
        <authorList>
            <person name="Lian X."/>
        </authorList>
    </citation>
    <scope>NUCLEOTIDE SEQUENCE [LARGE SCALE GENOMIC DNA]</scope>
    <source>
        <strain evidence="2 3">N6</strain>
    </source>
</reference>
<dbReference type="PANTHER" id="PTHR45947">
    <property type="entry name" value="SULFOQUINOVOSYL TRANSFERASE SQD2"/>
    <property type="match status" value="1"/>
</dbReference>
<dbReference type="EC" id="2.4.-.-" evidence="2"/>
<protein>
    <submittedName>
        <fullName evidence="2">Glycosyltransferase</fullName>
        <ecNumber evidence="2">2.4.-.-</ecNumber>
    </submittedName>
</protein>
<name>A0ABU9NSS4_9FLAO</name>
<dbReference type="SUPFAM" id="SSF53756">
    <property type="entry name" value="UDP-Glycosyltransferase/glycogen phosphorylase"/>
    <property type="match status" value="1"/>
</dbReference>
<gene>
    <name evidence="2" type="ORF">WFZ86_14570</name>
</gene>
<keyword evidence="2" id="KW-0328">Glycosyltransferase</keyword>
<dbReference type="PANTHER" id="PTHR45947:SF3">
    <property type="entry name" value="SULFOQUINOVOSYL TRANSFERASE SQD2"/>
    <property type="match status" value="1"/>
</dbReference>